<keyword evidence="3" id="KW-1185">Reference proteome</keyword>
<evidence type="ECO:0000313" key="2">
    <source>
        <dbReference type="EMBL" id="TNN45145.1"/>
    </source>
</evidence>
<dbReference type="Proteomes" id="UP000314294">
    <property type="component" value="Unassembled WGS sequence"/>
</dbReference>
<sequence length="119" mass="13597">METSTIHQADGGREEWAESQQGDKSVSFVRKNISCDLCSGKLDKDNHSYIEVARDVFMSHQSWSGALGRQLDGHKVKISMAAHKKSKVKELFRSDSSEAERWTEMRAYYRMVQEGRNIA</sequence>
<name>A0A4Z2FW80_9TELE</name>
<accession>A0A4Z2FW80</accession>
<feature type="region of interest" description="Disordered" evidence="1">
    <location>
        <begin position="1"/>
        <end position="24"/>
    </location>
</feature>
<comment type="caution">
    <text evidence="2">The sequence shown here is derived from an EMBL/GenBank/DDBJ whole genome shotgun (WGS) entry which is preliminary data.</text>
</comment>
<evidence type="ECO:0000256" key="1">
    <source>
        <dbReference type="SAM" id="MobiDB-lite"/>
    </source>
</evidence>
<proteinExistence type="predicted"/>
<protein>
    <submittedName>
        <fullName evidence="2">Uncharacterized protein</fullName>
    </submittedName>
</protein>
<gene>
    <name evidence="2" type="ORF">EYF80_044641</name>
</gene>
<evidence type="ECO:0000313" key="3">
    <source>
        <dbReference type="Proteomes" id="UP000314294"/>
    </source>
</evidence>
<dbReference type="AlphaFoldDB" id="A0A4Z2FW80"/>
<organism evidence="2 3">
    <name type="scientific">Liparis tanakae</name>
    <name type="common">Tanaka's snailfish</name>
    <dbReference type="NCBI Taxonomy" id="230148"/>
    <lineage>
        <taxon>Eukaryota</taxon>
        <taxon>Metazoa</taxon>
        <taxon>Chordata</taxon>
        <taxon>Craniata</taxon>
        <taxon>Vertebrata</taxon>
        <taxon>Euteleostomi</taxon>
        <taxon>Actinopterygii</taxon>
        <taxon>Neopterygii</taxon>
        <taxon>Teleostei</taxon>
        <taxon>Neoteleostei</taxon>
        <taxon>Acanthomorphata</taxon>
        <taxon>Eupercaria</taxon>
        <taxon>Perciformes</taxon>
        <taxon>Cottioidei</taxon>
        <taxon>Cottales</taxon>
        <taxon>Liparidae</taxon>
        <taxon>Liparis</taxon>
    </lineage>
</organism>
<dbReference type="EMBL" id="SRLO01000864">
    <property type="protein sequence ID" value="TNN45145.1"/>
    <property type="molecule type" value="Genomic_DNA"/>
</dbReference>
<reference evidence="2 3" key="1">
    <citation type="submission" date="2019-03" db="EMBL/GenBank/DDBJ databases">
        <title>First draft genome of Liparis tanakae, snailfish: a comprehensive survey of snailfish specific genes.</title>
        <authorList>
            <person name="Kim W."/>
            <person name="Song I."/>
            <person name="Jeong J.-H."/>
            <person name="Kim D."/>
            <person name="Kim S."/>
            <person name="Ryu S."/>
            <person name="Song J.Y."/>
            <person name="Lee S.K."/>
        </authorList>
    </citation>
    <scope>NUCLEOTIDE SEQUENCE [LARGE SCALE GENOMIC DNA]</scope>
    <source>
        <tissue evidence="2">Muscle</tissue>
    </source>
</reference>